<feature type="transmembrane region" description="Helical" evidence="9">
    <location>
        <begin position="92"/>
        <end position="114"/>
    </location>
</feature>
<dbReference type="InterPro" id="IPR036318">
    <property type="entry name" value="FAD-bd_PCMH-like_sf"/>
</dbReference>
<dbReference type="GO" id="GO:0005886">
    <property type="term" value="C:plasma membrane"/>
    <property type="evidence" value="ECO:0007669"/>
    <property type="project" value="TreeGrafter"/>
</dbReference>
<dbReference type="Proteomes" id="UP000594688">
    <property type="component" value="Chromosome"/>
</dbReference>
<evidence type="ECO:0000313" key="12">
    <source>
        <dbReference type="EMBL" id="QPJ63506.1"/>
    </source>
</evidence>
<dbReference type="InterPro" id="IPR002550">
    <property type="entry name" value="CNNM"/>
</dbReference>
<evidence type="ECO:0000259" key="11">
    <source>
        <dbReference type="PROSITE" id="PS51846"/>
    </source>
</evidence>
<organism evidence="12 13">
    <name type="scientific">Candidatus Nitronauta litoralis</name>
    <dbReference type="NCBI Taxonomy" id="2705533"/>
    <lineage>
        <taxon>Bacteria</taxon>
        <taxon>Pseudomonadati</taxon>
        <taxon>Nitrospinota/Tectimicrobiota group</taxon>
        <taxon>Nitrospinota</taxon>
        <taxon>Nitrospinia</taxon>
        <taxon>Nitrospinales</taxon>
        <taxon>Nitrospinaceae</taxon>
        <taxon>Candidatus Nitronauta</taxon>
    </lineage>
</organism>
<keyword evidence="2 8" id="KW-0812">Transmembrane</keyword>
<feature type="domain" description="CBS" evidence="10">
    <location>
        <begin position="269"/>
        <end position="326"/>
    </location>
</feature>
<keyword evidence="3" id="KW-0677">Repeat</keyword>
<reference evidence="12 13" key="1">
    <citation type="submission" date="2020-02" db="EMBL/GenBank/DDBJ databases">
        <title>Genomic and physiological characterization of two novel Nitrospinaceae genera.</title>
        <authorList>
            <person name="Mueller A.J."/>
            <person name="Jung M.-Y."/>
            <person name="Strachan C.R."/>
            <person name="Herbold C.W."/>
            <person name="Kirkegaard R.H."/>
            <person name="Daims H."/>
        </authorList>
    </citation>
    <scope>NUCLEOTIDE SEQUENCE [LARGE SCALE GENOMIC DNA]</scope>
    <source>
        <strain evidence="12">EB</strain>
    </source>
</reference>
<keyword evidence="4 8" id="KW-1133">Transmembrane helix</keyword>
<dbReference type="Pfam" id="PF03471">
    <property type="entry name" value="CorC_HlyC"/>
    <property type="match status" value="1"/>
</dbReference>
<keyword evidence="6 8" id="KW-0472">Membrane</keyword>
<feature type="domain" description="CNNM transmembrane" evidence="11">
    <location>
        <begin position="1"/>
        <end position="188"/>
    </location>
</feature>
<evidence type="ECO:0000256" key="4">
    <source>
        <dbReference type="ARBA" id="ARBA00022989"/>
    </source>
</evidence>
<evidence type="ECO:0000256" key="8">
    <source>
        <dbReference type="PROSITE-ProRule" id="PRU01193"/>
    </source>
</evidence>
<feature type="transmembrane region" description="Helical" evidence="9">
    <location>
        <begin position="65"/>
        <end position="86"/>
    </location>
</feature>
<evidence type="ECO:0000256" key="7">
    <source>
        <dbReference type="PROSITE-ProRule" id="PRU00703"/>
    </source>
</evidence>
<dbReference type="SMART" id="SM01091">
    <property type="entry name" value="CorC_HlyC"/>
    <property type="match status" value="1"/>
</dbReference>
<feature type="transmembrane region" description="Helical" evidence="9">
    <location>
        <begin position="6"/>
        <end position="27"/>
    </location>
</feature>
<protein>
    <submittedName>
        <fullName evidence="12">HlyC/CorC family transporter</fullName>
    </submittedName>
</protein>
<dbReference type="Pfam" id="PF00571">
    <property type="entry name" value="CBS"/>
    <property type="match status" value="1"/>
</dbReference>
<dbReference type="AlphaFoldDB" id="A0A7T0BYX5"/>
<dbReference type="InterPro" id="IPR000644">
    <property type="entry name" value="CBS_dom"/>
</dbReference>
<dbReference type="Pfam" id="PF01595">
    <property type="entry name" value="CNNM"/>
    <property type="match status" value="1"/>
</dbReference>
<dbReference type="CDD" id="cd04590">
    <property type="entry name" value="CBS_pair_CorC_HlyC_assoc"/>
    <property type="match status" value="1"/>
</dbReference>
<dbReference type="SUPFAM" id="SSF56176">
    <property type="entry name" value="FAD-binding/transporter-associated domain-like"/>
    <property type="match status" value="1"/>
</dbReference>
<dbReference type="InterPro" id="IPR016169">
    <property type="entry name" value="FAD-bd_PCMH_sub2"/>
</dbReference>
<dbReference type="KEGG" id="nli:G3M70_17145"/>
<evidence type="ECO:0000256" key="5">
    <source>
        <dbReference type="ARBA" id="ARBA00023122"/>
    </source>
</evidence>
<evidence type="ECO:0000256" key="2">
    <source>
        <dbReference type="ARBA" id="ARBA00022692"/>
    </source>
</evidence>
<dbReference type="InterPro" id="IPR046342">
    <property type="entry name" value="CBS_dom_sf"/>
</dbReference>
<dbReference type="SMART" id="SM00116">
    <property type="entry name" value="CBS"/>
    <property type="match status" value="2"/>
</dbReference>
<dbReference type="PANTHER" id="PTHR22777:SF17">
    <property type="entry name" value="UPF0053 PROTEIN SLL0260"/>
    <property type="match status" value="1"/>
</dbReference>
<evidence type="ECO:0000256" key="3">
    <source>
        <dbReference type="ARBA" id="ARBA00022737"/>
    </source>
</evidence>
<evidence type="ECO:0000256" key="9">
    <source>
        <dbReference type="SAM" id="Phobius"/>
    </source>
</evidence>
<dbReference type="PROSITE" id="PS51371">
    <property type="entry name" value="CBS"/>
    <property type="match status" value="1"/>
</dbReference>
<dbReference type="PANTHER" id="PTHR22777">
    <property type="entry name" value="HEMOLYSIN-RELATED"/>
    <property type="match status" value="1"/>
</dbReference>
<dbReference type="SUPFAM" id="SSF54631">
    <property type="entry name" value="CBS-domain pair"/>
    <property type="match status" value="1"/>
</dbReference>
<sequence length="427" mass="47492">MDLTSTLILVVVFILMEAFFSGCEIGLISINRFKIRQDAEEGNETARRVQNLLSSPERFFSTTSVGTNIAVVSSTAIFTAYAVTLTKDWGDLVAVVILSPVILFLGEIVPKIIFQAKADTLIPLLIHPLTWFTRIFGPVTNIFAGIHTKMLGWLFKSESISRKSLVSRDQLVQVVKPEFENAELDAVEKKMIHRIFNLGDITVEQCMVPLVQMYGISDSATLSEANTIANETGFSRLPVFHERIFNTIGILNTFDLLTAPCDNTRITSLIRPAYYVPPNKKADDLLRELQQRGLHIACVVDEYGGCIGIVTVEDLVEEIVGDIEDEFDQPEEKIETYTEGGYIVEAEMDIEAINEALQLELPEGEYETIGGLIIDRLERIPSPGDQVDLGEIRLTVRESGKRKVNTVIITRIEAHGPSIPAEETESS</sequence>
<keyword evidence="5 7" id="KW-0129">CBS domain</keyword>
<proteinExistence type="predicted"/>
<evidence type="ECO:0000256" key="1">
    <source>
        <dbReference type="ARBA" id="ARBA00004141"/>
    </source>
</evidence>
<dbReference type="FunFam" id="3.10.580.10:FF:000002">
    <property type="entry name" value="Magnesium/cobalt efflux protein CorC"/>
    <property type="match status" value="1"/>
</dbReference>
<evidence type="ECO:0000256" key="6">
    <source>
        <dbReference type="ARBA" id="ARBA00023136"/>
    </source>
</evidence>
<evidence type="ECO:0000313" key="13">
    <source>
        <dbReference type="Proteomes" id="UP000594688"/>
    </source>
</evidence>
<gene>
    <name evidence="12" type="ORF">G3M70_17145</name>
</gene>
<evidence type="ECO:0000259" key="10">
    <source>
        <dbReference type="PROSITE" id="PS51371"/>
    </source>
</evidence>
<comment type="subcellular location">
    <subcellularLocation>
        <location evidence="1">Membrane</location>
        <topology evidence="1">Multi-pass membrane protein</topology>
    </subcellularLocation>
</comment>
<accession>A0A7T0BYX5</accession>
<dbReference type="PROSITE" id="PS51846">
    <property type="entry name" value="CNNM"/>
    <property type="match status" value="1"/>
</dbReference>
<dbReference type="Gene3D" id="3.30.465.10">
    <property type="match status" value="1"/>
</dbReference>
<dbReference type="InterPro" id="IPR005170">
    <property type="entry name" value="Transptr-assoc_dom"/>
</dbReference>
<dbReference type="EMBL" id="CP048685">
    <property type="protein sequence ID" value="QPJ63506.1"/>
    <property type="molecule type" value="Genomic_DNA"/>
</dbReference>
<dbReference type="Gene3D" id="3.10.580.10">
    <property type="entry name" value="CBS-domain"/>
    <property type="match status" value="1"/>
</dbReference>
<dbReference type="InterPro" id="IPR044751">
    <property type="entry name" value="Ion_transp-like_CBS"/>
</dbReference>
<dbReference type="GO" id="GO:0050660">
    <property type="term" value="F:flavin adenine dinucleotide binding"/>
    <property type="evidence" value="ECO:0007669"/>
    <property type="project" value="InterPro"/>
</dbReference>
<name>A0A7T0BYX5_9BACT</name>